<dbReference type="RefSeq" id="WP_097149113.1">
    <property type="nucleotide sequence ID" value="NZ_OBQC01000004.1"/>
</dbReference>
<evidence type="ECO:0000256" key="2">
    <source>
        <dbReference type="ARBA" id="ARBA00022801"/>
    </source>
</evidence>
<gene>
    <name evidence="6" type="ORF">SAMN05877842_104118</name>
</gene>
<dbReference type="OrthoDB" id="9788539at2"/>
<evidence type="ECO:0000256" key="4">
    <source>
        <dbReference type="ARBA" id="ARBA00051722"/>
    </source>
</evidence>
<evidence type="ECO:0000313" key="6">
    <source>
        <dbReference type="EMBL" id="SOC38390.1"/>
    </source>
</evidence>
<dbReference type="Proteomes" id="UP000219252">
    <property type="component" value="Unassembled WGS sequence"/>
</dbReference>
<dbReference type="GO" id="GO:0004725">
    <property type="term" value="F:protein tyrosine phosphatase activity"/>
    <property type="evidence" value="ECO:0007669"/>
    <property type="project" value="UniProtKB-UniRule"/>
</dbReference>
<keyword evidence="7" id="KW-1185">Reference proteome</keyword>
<comment type="similarity">
    <text evidence="1 5">Belongs to the metallo-dependent hydrolases superfamily. CpsB/CapC family.</text>
</comment>
<dbReference type="PANTHER" id="PTHR39181:SF1">
    <property type="entry name" value="TYROSINE-PROTEIN PHOSPHATASE YWQE"/>
    <property type="match status" value="1"/>
</dbReference>
<protein>
    <recommendedName>
        <fullName evidence="5">Tyrosine-protein phosphatase</fullName>
        <ecNumber evidence="5">3.1.3.48</ecNumber>
    </recommendedName>
</protein>
<evidence type="ECO:0000256" key="1">
    <source>
        <dbReference type="ARBA" id="ARBA00005750"/>
    </source>
</evidence>
<dbReference type="AlphaFoldDB" id="A0A285U901"/>
<evidence type="ECO:0000313" key="7">
    <source>
        <dbReference type="Proteomes" id="UP000219252"/>
    </source>
</evidence>
<evidence type="ECO:0000256" key="5">
    <source>
        <dbReference type="PIRNR" id="PIRNR016557"/>
    </source>
</evidence>
<dbReference type="EMBL" id="OBQC01000004">
    <property type="protein sequence ID" value="SOC38390.1"/>
    <property type="molecule type" value="Genomic_DNA"/>
</dbReference>
<evidence type="ECO:0000256" key="3">
    <source>
        <dbReference type="ARBA" id="ARBA00022912"/>
    </source>
</evidence>
<dbReference type="Gene3D" id="3.20.20.140">
    <property type="entry name" value="Metal-dependent hydrolases"/>
    <property type="match status" value="1"/>
</dbReference>
<dbReference type="SUPFAM" id="SSF89550">
    <property type="entry name" value="PHP domain-like"/>
    <property type="match status" value="1"/>
</dbReference>
<organism evidence="6 7">
    <name type="scientific">Ureibacillus acetophenoni</name>
    <dbReference type="NCBI Taxonomy" id="614649"/>
    <lineage>
        <taxon>Bacteria</taxon>
        <taxon>Bacillati</taxon>
        <taxon>Bacillota</taxon>
        <taxon>Bacilli</taxon>
        <taxon>Bacillales</taxon>
        <taxon>Caryophanaceae</taxon>
        <taxon>Ureibacillus</taxon>
    </lineage>
</organism>
<dbReference type="InterPro" id="IPR016195">
    <property type="entry name" value="Pol/histidinol_Pase-like"/>
</dbReference>
<proteinExistence type="inferred from homology"/>
<dbReference type="PIRSF" id="PIRSF016557">
    <property type="entry name" value="Caps_synth_CpsB"/>
    <property type="match status" value="1"/>
</dbReference>
<dbReference type="GO" id="GO:0030145">
    <property type="term" value="F:manganese ion binding"/>
    <property type="evidence" value="ECO:0007669"/>
    <property type="project" value="UniProtKB-UniRule"/>
</dbReference>
<dbReference type="Pfam" id="PF19567">
    <property type="entry name" value="CpsB_CapC"/>
    <property type="match status" value="1"/>
</dbReference>
<accession>A0A285U901</accession>
<comment type="catalytic activity">
    <reaction evidence="4 5">
        <text>O-phospho-L-tyrosyl-[protein] + H2O = L-tyrosyl-[protein] + phosphate</text>
        <dbReference type="Rhea" id="RHEA:10684"/>
        <dbReference type="Rhea" id="RHEA-COMP:10136"/>
        <dbReference type="Rhea" id="RHEA-COMP:20101"/>
        <dbReference type="ChEBI" id="CHEBI:15377"/>
        <dbReference type="ChEBI" id="CHEBI:43474"/>
        <dbReference type="ChEBI" id="CHEBI:46858"/>
        <dbReference type="ChEBI" id="CHEBI:61978"/>
        <dbReference type="EC" id="3.1.3.48"/>
    </reaction>
</comment>
<dbReference type="InterPro" id="IPR016667">
    <property type="entry name" value="Caps_polysacc_synth_CpsB/CapC"/>
</dbReference>
<sequence>MIDIHSHILFNVDDGPGTIEQSIEMLETAANEGIRNIISTSHLYHPQYSVPAKVVKNQVKQLQNEMDQRGIPLSIHLGHEVRLNEKLVGLYESKEIYTLANSRYLLIELPSNTVPHYTKYIIRDLLSVGTTPIIAHPERNRGIAENPKRLESLIRDGAFAQITASSLAGHFGKKVQKLSLELVTNNLVHTYGSDAHNLSTRPFLFRKGLDYLEKQKELDSIQLFLENNRRVLLNQQLVQYEPRYEKKKWWKLF</sequence>
<keyword evidence="2 5" id="KW-0378">Hydrolase</keyword>
<dbReference type="EC" id="3.1.3.48" evidence="5"/>
<keyword evidence="3 5" id="KW-0904">Protein phosphatase</keyword>
<name>A0A285U901_9BACL</name>
<reference evidence="7" key="1">
    <citation type="submission" date="2017-08" db="EMBL/GenBank/DDBJ databases">
        <authorList>
            <person name="Varghese N."/>
            <person name="Submissions S."/>
        </authorList>
    </citation>
    <scope>NUCLEOTIDE SEQUENCE [LARGE SCALE GENOMIC DNA]</scope>
    <source>
        <strain evidence="7">JC23</strain>
    </source>
</reference>
<dbReference type="PANTHER" id="PTHR39181">
    <property type="entry name" value="TYROSINE-PROTEIN PHOSPHATASE YWQE"/>
    <property type="match status" value="1"/>
</dbReference>